<evidence type="ECO:0000313" key="5">
    <source>
        <dbReference type="Proteomes" id="UP000032049"/>
    </source>
</evidence>
<reference evidence="4 5" key="1">
    <citation type="submission" date="2015-01" db="EMBL/GenBank/DDBJ databases">
        <title>Draft genome sequence of Pedobacter sp. NL19 isolated from sludge of an effluent treatment pond in an abandoned uranium mine.</title>
        <authorList>
            <person name="Santos T."/>
            <person name="Caetano T."/>
            <person name="Covas C."/>
            <person name="Cruz A."/>
            <person name="Mendo S."/>
        </authorList>
    </citation>
    <scope>NUCLEOTIDE SEQUENCE [LARGE SCALE GENOMIC DNA]</scope>
    <source>
        <strain evidence="4 5">NL19</strain>
    </source>
</reference>
<evidence type="ECO:0000313" key="4">
    <source>
        <dbReference type="EMBL" id="KIO78771.1"/>
    </source>
</evidence>
<dbReference type="CDD" id="cd04194">
    <property type="entry name" value="GT8_A4GalT_like"/>
    <property type="match status" value="1"/>
</dbReference>
<accession>A0A0D0GWH4</accession>
<dbReference type="InterPro" id="IPR050748">
    <property type="entry name" value="Glycosyltrans_8_dom-fam"/>
</dbReference>
<dbReference type="Gene3D" id="3.90.550.10">
    <property type="entry name" value="Spore Coat Polysaccharide Biosynthesis Protein SpsA, Chain A"/>
    <property type="match status" value="1"/>
</dbReference>
<dbReference type="GO" id="GO:0016757">
    <property type="term" value="F:glycosyltransferase activity"/>
    <property type="evidence" value="ECO:0007669"/>
    <property type="project" value="UniProtKB-KW"/>
</dbReference>
<keyword evidence="1" id="KW-0328">Glycosyltransferase</keyword>
<dbReference type="InterPro" id="IPR029044">
    <property type="entry name" value="Nucleotide-diphossugar_trans"/>
</dbReference>
<sequence length="297" mass="34612">MEKSNPIAIICVCDNHYAILLAALIKSIEVNHHTAEKLEFFIVEDGITNKNKSRIADASNPAITTIHWMVMSECLPKNAKLPVDKSSLPLNIYIRLFIPHFIPKHIKKIIFLDVDMIMLEDVSKLWHTDLGDNIVGAVQDQFIQVVTRWGGISNYEELGIPADNKYFNAGLMVLDIEKWENADITNKVLHCLTEYKKHAVFQDQYGLNAVLALHWHELDPLWNRFAYSEEERPFLIHFTGRKPIYKSYEFSEKYKDIFYSYLNMTGWKNFKPIGESSRYLKKFYNILEKLRNLIGIK</sequence>
<gene>
    <name evidence="4" type="ORF">TH53_01365</name>
</gene>
<protein>
    <submittedName>
        <fullName evidence="4">Glycosyl transferase</fullName>
    </submittedName>
</protein>
<dbReference type="STRING" id="1503925.TH53_01365"/>
<dbReference type="EMBL" id="JXRA01000006">
    <property type="protein sequence ID" value="KIO78771.1"/>
    <property type="molecule type" value="Genomic_DNA"/>
</dbReference>
<keyword evidence="5" id="KW-1185">Reference proteome</keyword>
<proteinExistence type="predicted"/>
<dbReference type="OrthoDB" id="695971at2"/>
<dbReference type="Proteomes" id="UP000032049">
    <property type="component" value="Unassembled WGS sequence"/>
</dbReference>
<dbReference type="SUPFAM" id="SSF53448">
    <property type="entry name" value="Nucleotide-diphospho-sugar transferases"/>
    <property type="match status" value="1"/>
</dbReference>
<dbReference type="PANTHER" id="PTHR13778">
    <property type="entry name" value="GLYCOSYLTRANSFERASE 8 DOMAIN-CONTAINING PROTEIN"/>
    <property type="match status" value="1"/>
</dbReference>
<keyword evidence="2 4" id="KW-0808">Transferase</keyword>
<dbReference type="InterPro" id="IPR002495">
    <property type="entry name" value="Glyco_trans_8"/>
</dbReference>
<name>A0A0D0GWH4_9SPHI</name>
<keyword evidence="3" id="KW-0479">Metal-binding</keyword>
<dbReference type="PANTHER" id="PTHR13778:SF47">
    <property type="entry name" value="LIPOPOLYSACCHARIDE 1,3-GALACTOSYLTRANSFERASE"/>
    <property type="match status" value="1"/>
</dbReference>
<dbReference type="AlphaFoldDB" id="A0A0D0GWH4"/>
<comment type="caution">
    <text evidence="4">The sequence shown here is derived from an EMBL/GenBank/DDBJ whole genome shotgun (WGS) entry which is preliminary data.</text>
</comment>
<evidence type="ECO:0000256" key="2">
    <source>
        <dbReference type="ARBA" id="ARBA00022679"/>
    </source>
</evidence>
<dbReference type="Pfam" id="PF01501">
    <property type="entry name" value="Glyco_transf_8"/>
    <property type="match status" value="1"/>
</dbReference>
<organism evidence="4 5">
    <name type="scientific">Pedobacter lusitanus</name>
    <dbReference type="NCBI Taxonomy" id="1503925"/>
    <lineage>
        <taxon>Bacteria</taxon>
        <taxon>Pseudomonadati</taxon>
        <taxon>Bacteroidota</taxon>
        <taxon>Sphingobacteriia</taxon>
        <taxon>Sphingobacteriales</taxon>
        <taxon>Sphingobacteriaceae</taxon>
        <taxon>Pedobacter</taxon>
    </lineage>
</organism>
<dbReference type="RefSeq" id="WP_041877640.1">
    <property type="nucleotide sequence ID" value="NZ_CP157278.1"/>
</dbReference>
<evidence type="ECO:0000256" key="3">
    <source>
        <dbReference type="ARBA" id="ARBA00022723"/>
    </source>
</evidence>
<evidence type="ECO:0000256" key="1">
    <source>
        <dbReference type="ARBA" id="ARBA00022676"/>
    </source>
</evidence>
<dbReference type="GO" id="GO:0046872">
    <property type="term" value="F:metal ion binding"/>
    <property type="evidence" value="ECO:0007669"/>
    <property type="project" value="UniProtKB-KW"/>
</dbReference>